<gene>
    <name evidence="4" type="ORF">JAAARDRAFT_413634</name>
</gene>
<dbReference type="AlphaFoldDB" id="A0A067PS93"/>
<accession>A0A067PS93</accession>
<proteinExistence type="inferred from homology"/>
<evidence type="ECO:0000313" key="5">
    <source>
        <dbReference type="Proteomes" id="UP000027265"/>
    </source>
</evidence>
<dbReference type="OrthoDB" id="5954035at2759"/>
<dbReference type="InParanoid" id="A0A067PS93"/>
<reference evidence="5" key="1">
    <citation type="journal article" date="2014" name="Proc. Natl. Acad. Sci. U.S.A.">
        <title>Extensive sampling of basidiomycete genomes demonstrates inadequacy of the white-rot/brown-rot paradigm for wood decay fungi.</title>
        <authorList>
            <person name="Riley R."/>
            <person name="Salamov A.A."/>
            <person name="Brown D.W."/>
            <person name="Nagy L.G."/>
            <person name="Floudas D."/>
            <person name="Held B.W."/>
            <person name="Levasseur A."/>
            <person name="Lombard V."/>
            <person name="Morin E."/>
            <person name="Otillar R."/>
            <person name="Lindquist E.A."/>
            <person name="Sun H."/>
            <person name="LaButti K.M."/>
            <person name="Schmutz J."/>
            <person name="Jabbour D."/>
            <person name="Luo H."/>
            <person name="Baker S.E."/>
            <person name="Pisabarro A.G."/>
            <person name="Walton J.D."/>
            <person name="Blanchette R.A."/>
            <person name="Henrissat B."/>
            <person name="Martin F."/>
            <person name="Cullen D."/>
            <person name="Hibbett D.S."/>
            <person name="Grigoriev I.V."/>
        </authorList>
    </citation>
    <scope>NUCLEOTIDE SEQUENCE [LARGE SCALE GENOMIC DNA]</scope>
    <source>
        <strain evidence="5">MUCL 33604</strain>
    </source>
</reference>
<dbReference type="PANTHER" id="PTHR10794:SF63">
    <property type="entry name" value="ALPHA_BETA HYDROLASE 1, ISOFORM A"/>
    <property type="match status" value="1"/>
</dbReference>
<dbReference type="GO" id="GO:0051793">
    <property type="term" value="P:medium-chain fatty acid catabolic process"/>
    <property type="evidence" value="ECO:0007669"/>
    <property type="project" value="TreeGrafter"/>
</dbReference>
<dbReference type="InterPro" id="IPR050960">
    <property type="entry name" value="AB_hydrolase_4_sf"/>
</dbReference>
<dbReference type="HOGENOM" id="CLU_032487_1_1_1"/>
<dbReference type="SUPFAM" id="SSF53474">
    <property type="entry name" value="alpha/beta-Hydrolases"/>
    <property type="match status" value="1"/>
</dbReference>
<sequence length="492" mass="54530">MWNSCNIWLSAVILCCLMILCLRRLWHQLQSSASSIRLFHCPTSARLGGVQGTHQTTGDDFTLIDLVKREVPALCERTGSFRQPWWLPCGNAQTMYCSLGDFSKTDPITYQRKFLHVPDRGILAIDITPPLTVRPATDGEPILLVLHGLTGGSHESYVRAALSVLTSSQTPASLPFRAVVLNSRGCNGSPVTTPKLYHAGTTDDIRHTILWICHTFPTSPIFGLGFSIGANALVKYVGEEGVNCPLSGIVSLANVWDFVRGSRHIENGSWMNRYVYDYVLGGALYSLLNIHRHIFLASGPEFRNPLSHLEELVGRKRFVRLREYDDLVTSPLYGFKDASHYYASISSDQFVDRVVIPCLAINSADDPIVGSHNLPLSQVSRSPWVIMALTGGGGHMGWFECVANGFGLRRWYVAPVQQFLTALMKHDVIARPRPKIRSGEKGAFFEDGRPDIGFTEIDCALFASGMGDSKLFSGWSLDILRKWFLGNGHTCP</sequence>
<keyword evidence="2" id="KW-1133">Transmembrane helix</keyword>
<evidence type="ECO:0000313" key="4">
    <source>
        <dbReference type="EMBL" id="KDQ54172.1"/>
    </source>
</evidence>
<dbReference type="Pfam" id="PF00561">
    <property type="entry name" value="Abhydrolase_1"/>
    <property type="match status" value="1"/>
</dbReference>
<evidence type="ECO:0000256" key="2">
    <source>
        <dbReference type="SAM" id="Phobius"/>
    </source>
</evidence>
<keyword evidence="5" id="KW-1185">Reference proteome</keyword>
<name>A0A067PS93_9AGAM</name>
<dbReference type="GO" id="GO:0051792">
    <property type="term" value="P:medium-chain fatty acid biosynthetic process"/>
    <property type="evidence" value="ECO:0007669"/>
    <property type="project" value="TreeGrafter"/>
</dbReference>
<feature type="transmembrane region" description="Helical" evidence="2">
    <location>
        <begin position="6"/>
        <end position="26"/>
    </location>
</feature>
<keyword evidence="2" id="KW-0812">Transmembrane</keyword>
<dbReference type="Proteomes" id="UP000027265">
    <property type="component" value="Unassembled WGS sequence"/>
</dbReference>
<feature type="domain" description="AB hydrolase-1" evidence="3">
    <location>
        <begin position="141"/>
        <end position="378"/>
    </location>
</feature>
<dbReference type="EMBL" id="KL197730">
    <property type="protein sequence ID" value="KDQ54172.1"/>
    <property type="molecule type" value="Genomic_DNA"/>
</dbReference>
<dbReference type="GO" id="GO:0047372">
    <property type="term" value="F:monoacylglycerol lipase activity"/>
    <property type="evidence" value="ECO:0007669"/>
    <property type="project" value="TreeGrafter"/>
</dbReference>
<dbReference type="InterPro" id="IPR000073">
    <property type="entry name" value="AB_hydrolase_1"/>
</dbReference>
<comment type="similarity">
    <text evidence="1">Belongs to the AB hydrolase superfamily. AB hydrolase 4 family.</text>
</comment>
<evidence type="ECO:0000259" key="3">
    <source>
        <dbReference type="Pfam" id="PF00561"/>
    </source>
</evidence>
<keyword evidence="2" id="KW-0472">Membrane</keyword>
<dbReference type="PANTHER" id="PTHR10794">
    <property type="entry name" value="ABHYDROLASE DOMAIN-CONTAINING PROTEIN"/>
    <property type="match status" value="1"/>
</dbReference>
<dbReference type="Gene3D" id="3.40.50.1820">
    <property type="entry name" value="alpha/beta hydrolase"/>
    <property type="match status" value="1"/>
</dbReference>
<organism evidence="4 5">
    <name type="scientific">Jaapia argillacea MUCL 33604</name>
    <dbReference type="NCBI Taxonomy" id="933084"/>
    <lineage>
        <taxon>Eukaryota</taxon>
        <taxon>Fungi</taxon>
        <taxon>Dikarya</taxon>
        <taxon>Basidiomycota</taxon>
        <taxon>Agaricomycotina</taxon>
        <taxon>Agaricomycetes</taxon>
        <taxon>Agaricomycetidae</taxon>
        <taxon>Jaapiales</taxon>
        <taxon>Jaapiaceae</taxon>
        <taxon>Jaapia</taxon>
    </lineage>
</organism>
<dbReference type="STRING" id="933084.A0A067PS93"/>
<protein>
    <recommendedName>
        <fullName evidence="3">AB hydrolase-1 domain-containing protein</fullName>
    </recommendedName>
</protein>
<dbReference type="InterPro" id="IPR029058">
    <property type="entry name" value="AB_hydrolase_fold"/>
</dbReference>
<dbReference type="GO" id="GO:0008126">
    <property type="term" value="F:acetylesterase activity"/>
    <property type="evidence" value="ECO:0007669"/>
    <property type="project" value="TreeGrafter"/>
</dbReference>
<evidence type="ECO:0000256" key="1">
    <source>
        <dbReference type="ARBA" id="ARBA00010884"/>
    </source>
</evidence>